<evidence type="ECO:0000313" key="3">
    <source>
        <dbReference type="EMBL" id="KAK9874335.1"/>
    </source>
</evidence>
<keyword evidence="2" id="KW-0732">Signal</keyword>
<name>A0AAW1U0E2_9CUCU</name>
<dbReference type="EMBL" id="JARQZJ010000031">
    <property type="protein sequence ID" value="KAK9874335.1"/>
    <property type="molecule type" value="Genomic_DNA"/>
</dbReference>
<sequence length="132" mass="15156">MIRLKIWLARFFCSLLSSEHKNIVPTMSRPTDLPESLSESTEKSKIVRTQFPNVPTILVDDDLNHVRTMLSKRMLNRRNSKRFVIGEDDSAATTPESPMSDMLPKVDSDLNLHVSKEWLTRARRLKVGDSMT</sequence>
<evidence type="ECO:0000256" key="1">
    <source>
        <dbReference type="SAM" id="MobiDB-lite"/>
    </source>
</evidence>
<feature type="region of interest" description="Disordered" evidence="1">
    <location>
        <begin position="85"/>
        <end position="104"/>
    </location>
</feature>
<feature type="signal peptide" evidence="2">
    <location>
        <begin position="1"/>
        <end position="18"/>
    </location>
</feature>
<gene>
    <name evidence="3" type="ORF">WA026_002685</name>
</gene>
<reference evidence="3 4" key="1">
    <citation type="submission" date="2023-03" db="EMBL/GenBank/DDBJ databases">
        <title>Genome insight into feeding habits of ladybird beetles.</title>
        <authorList>
            <person name="Li H.-S."/>
            <person name="Huang Y.-H."/>
            <person name="Pang H."/>
        </authorList>
    </citation>
    <scope>NUCLEOTIDE SEQUENCE [LARGE SCALE GENOMIC DNA]</scope>
    <source>
        <strain evidence="3">SYSU_2023b</strain>
        <tissue evidence="3">Whole body</tissue>
    </source>
</reference>
<dbReference type="Proteomes" id="UP001431783">
    <property type="component" value="Unassembled WGS sequence"/>
</dbReference>
<evidence type="ECO:0000256" key="2">
    <source>
        <dbReference type="SAM" id="SignalP"/>
    </source>
</evidence>
<protein>
    <submittedName>
        <fullName evidence="3">Uncharacterized protein</fullName>
    </submittedName>
</protein>
<feature type="non-terminal residue" evidence="3">
    <location>
        <position position="132"/>
    </location>
</feature>
<evidence type="ECO:0000313" key="4">
    <source>
        <dbReference type="Proteomes" id="UP001431783"/>
    </source>
</evidence>
<dbReference type="AlphaFoldDB" id="A0AAW1U0E2"/>
<feature type="chain" id="PRO_5043811045" evidence="2">
    <location>
        <begin position="19"/>
        <end position="132"/>
    </location>
</feature>
<accession>A0AAW1U0E2</accession>
<proteinExistence type="predicted"/>
<keyword evidence="4" id="KW-1185">Reference proteome</keyword>
<comment type="caution">
    <text evidence="3">The sequence shown here is derived from an EMBL/GenBank/DDBJ whole genome shotgun (WGS) entry which is preliminary data.</text>
</comment>
<organism evidence="3 4">
    <name type="scientific">Henosepilachna vigintioctopunctata</name>
    <dbReference type="NCBI Taxonomy" id="420089"/>
    <lineage>
        <taxon>Eukaryota</taxon>
        <taxon>Metazoa</taxon>
        <taxon>Ecdysozoa</taxon>
        <taxon>Arthropoda</taxon>
        <taxon>Hexapoda</taxon>
        <taxon>Insecta</taxon>
        <taxon>Pterygota</taxon>
        <taxon>Neoptera</taxon>
        <taxon>Endopterygota</taxon>
        <taxon>Coleoptera</taxon>
        <taxon>Polyphaga</taxon>
        <taxon>Cucujiformia</taxon>
        <taxon>Coccinelloidea</taxon>
        <taxon>Coccinellidae</taxon>
        <taxon>Epilachninae</taxon>
        <taxon>Epilachnini</taxon>
        <taxon>Henosepilachna</taxon>
    </lineage>
</organism>